<evidence type="ECO:0000313" key="2">
    <source>
        <dbReference type="EMBL" id="MDR9850143.1"/>
    </source>
</evidence>
<name>A0ABU2EQM1_9BURK</name>
<protein>
    <recommendedName>
        <fullName evidence="4">DUF2875 domain-containing protein</fullName>
    </recommendedName>
</protein>
<reference evidence="2" key="1">
    <citation type="submission" date="2023-09" db="EMBL/GenBank/DDBJ databases">
        <title>Description of first Herbaspirillum huttiense subsp. nephrolepsisexaltata and Herbaspirillum huttiense subsp. lycopersicon.</title>
        <authorList>
            <person name="Poudel M."/>
            <person name="Sharma A."/>
            <person name="Goss E."/>
            <person name="Tapia J.H."/>
            <person name="Harmon C.M."/>
            <person name="Jones J.B."/>
        </authorList>
    </citation>
    <scope>NUCLEOTIDE SEQUENCE</scope>
    <source>
        <strain evidence="2">SE1</strain>
    </source>
</reference>
<evidence type="ECO:0000256" key="1">
    <source>
        <dbReference type="SAM" id="Phobius"/>
    </source>
</evidence>
<keyword evidence="3" id="KW-1185">Reference proteome</keyword>
<organism evidence="2 3">
    <name type="scientific">Herbaspirillum huttiense subsp. lycopersici</name>
    <dbReference type="NCBI Taxonomy" id="3074428"/>
    <lineage>
        <taxon>Bacteria</taxon>
        <taxon>Pseudomonadati</taxon>
        <taxon>Pseudomonadota</taxon>
        <taxon>Betaproteobacteria</taxon>
        <taxon>Burkholderiales</taxon>
        <taxon>Oxalobacteraceae</taxon>
        <taxon>Herbaspirillum</taxon>
    </lineage>
</organism>
<dbReference type="EMBL" id="JAVLSJ010000009">
    <property type="protein sequence ID" value="MDR9850143.1"/>
    <property type="molecule type" value="Genomic_DNA"/>
</dbReference>
<dbReference type="Proteomes" id="UP001246576">
    <property type="component" value="Unassembled WGS sequence"/>
</dbReference>
<keyword evidence="1" id="KW-0812">Transmembrane</keyword>
<evidence type="ECO:0008006" key="4">
    <source>
        <dbReference type="Google" id="ProtNLM"/>
    </source>
</evidence>
<accession>A0ABU2EQM1</accession>
<keyword evidence="1" id="KW-0472">Membrane</keyword>
<proteinExistence type="predicted"/>
<comment type="caution">
    <text evidence="2">The sequence shown here is derived from an EMBL/GenBank/DDBJ whole genome shotgun (WGS) entry which is preliminary data.</text>
</comment>
<evidence type="ECO:0000313" key="3">
    <source>
        <dbReference type="Proteomes" id="UP001246576"/>
    </source>
</evidence>
<feature type="transmembrane region" description="Helical" evidence="1">
    <location>
        <begin position="38"/>
        <end position="57"/>
    </location>
</feature>
<sequence length="515" mass="54837">MSTWIKRGLLTVAVFLVTWVMFITYWSGANHMPDGGDVILYLLVLPAVFLLLVWGIAKGRSAMAAAAAAKAAAAAAAPPPAAAVTEPGHSPERKWTLAIVATALRSPFGADAADLLEQIKSQSVRLPLDGELVNDQGMPILAGRISDVQGEETREIYQAWQQQHFPEQALTPQDNAHWRSLALAADIARELGDRLQWHPLLEEYQDAPRHRQEEVGLPHLHLLVLLPPTWSSEQRMRAARWLGEQVCQQGWPPEKLNVLPAAAGENAHPLLHLDRLVATSRDPRTQQPTPYLASSYLAMVIAAQSNLDPEIVQAWQQDKQLLQGAQSIGKSPAEAAAGLILADTTQALAMGTADPVLLHRASLGRHEQSVDQARRVPGDLLIQLAQGALRDAAIVPDQLALLVSDGDYRASRTDEIMKLGYAVLPELDLGSQCVKLGASCGSAGLATALSALVLAHAATDDSDQPSLCVCNEDAHQRAVVALSRAPAIAAAPAPVSDSAASTATPASPVTASATV</sequence>
<keyword evidence="1" id="KW-1133">Transmembrane helix</keyword>
<dbReference type="RefSeq" id="WP_310840648.1">
    <property type="nucleotide sequence ID" value="NZ_JAVLSJ010000009.1"/>
</dbReference>
<feature type="transmembrane region" description="Helical" evidence="1">
    <location>
        <begin position="7"/>
        <end position="26"/>
    </location>
</feature>
<gene>
    <name evidence="2" type="ORF">RI048_18065</name>
</gene>